<reference evidence="1 2" key="1">
    <citation type="submission" date="2021-06" db="EMBL/GenBank/DDBJ databases">
        <title>Complete genome sequence of Stenotrophomonas maltophilia phage Ptah.</title>
        <authorList>
            <person name="Berg A."/>
            <person name="Tate N."/>
            <person name="Clark J."/>
            <person name="Le T."/>
            <person name="Liu M."/>
            <person name="Burrowes B."/>
        </authorList>
    </citation>
    <scope>NUCLEOTIDE SEQUENCE [LARGE SCALE GENOMIC DNA]</scope>
</reference>
<sequence length="146" mass="16460">MAKDVSSYIKLTVPAPLMFSCDALRVALRVLTKAAGGGTMHEATGVWYDEHGREYAERIRTYQFNFDDDATLRVDRAARDVMIELHRAGEQAVFKERSYTQRTADMLGSEPGYKARIIYAPKGTMHYQHPLPGVLADDQSLRHLNA</sequence>
<gene>
    <name evidence="1" type="ORF">CPT_Ptah_014</name>
</gene>
<dbReference type="Proteomes" id="UP000827959">
    <property type="component" value="Segment"/>
</dbReference>
<accession>A0AAE7WLM5</accession>
<name>A0AAE7WLM5_9CAUD</name>
<evidence type="ECO:0000313" key="1">
    <source>
        <dbReference type="EMBL" id="QYW01729.1"/>
    </source>
</evidence>
<dbReference type="EMBL" id="MZ326854">
    <property type="protein sequence ID" value="QYW01729.1"/>
    <property type="molecule type" value="Genomic_DNA"/>
</dbReference>
<proteinExistence type="predicted"/>
<dbReference type="PROSITE" id="PS51257">
    <property type="entry name" value="PROKAR_LIPOPROTEIN"/>
    <property type="match status" value="1"/>
</dbReference>
<evidence type="ECO:0000313" key="2">
    <source>
        <dbReference type="Proteomes" id="UP000827959"/>
    </source>
</evidence>
<keyword evidence="2" id="KW-1185">Reference proteome</keyword>
<protein>
    <submittedName>
        <fullName evidence="1">Uncharacterized protein</fullName>
    </submittedName>
</protein>
<organism evidence="1 2">
    <name type="scientific">Stenotrophomonas phage Ptah</name>
    <dbReference type="NCBI Taxonomy" id="2859657"/>
    <lineage>
        <taxon>Viruses</taxon>
        <taxon>Duplodnaviria</taxon>
        <taxon>Heunggongvirae</taxon>
        <taxon>Uroviricota</taxon>
        <taxon>Caudoviricetes</taxon>
        <taxon>Autographivirales</taxon>
        <taxon>Autonotataviridae</taxon>
        <taxon>Gujervirinae</taxon>
        <taxon>Ponderosavirus</taxon>
        <taxon>Ponderosavirus ptah</taxon>
    </lineage>
</organism>